<keyword evidence="10" id="KW-1185">Reference proteome</keyword>
<dbReference type="PANTHER" id="PTHR30572:SF15">
    <property type="entry name" value="ABC TRANSPORTER PERMEASE"/>
    <property type="match status" value="1"/>
</dbReference>
<dbReference type="InterPro" id="IPR050250">
    <property type="entry name" value="Macrolide_Exporter_MacB"/>
</dbReference>
<evidence type="ECO:0000256" key="6">
    <source>
        <dbReference type="SAM" id="Phobius"/>
    </source>
</evidence>
<sequence>MVHSLDRGEVAHGLAGNAAGVVLQTAMDHRLWTMDYLTINLIVYIWNMLATLKILWNSLKMALLELKVNKLRTFLSLLGITIGIFCIIAVFTVTDSMENNIRSDVQALGSDVIYIQKWPWGGGGEYPWWKYMNRPEPEHKELKVIQDKVQSASSAAFAFSAYSKKIEYRDDYMDGVEVMAVSQDFDKIQNPAIINGRYFTGNENSSNVVILGANIWEGLFGSSEAALNKVVQVAGRPCKVIGLLKKKGESLLGGINYDNAVIVPYGYGRTIMDERRFGDPYIMVKAAPNVPLVQLKDELRGVERAMHRLRPREEDDFSLNEITTLSDNLNGLFSIMNVAGGIIAIFALIVGGFGIANIMFVTVKERTNIIGLKKAIGARRSVIMMEFLLEAIVLCLIGGGFGLLIVYTGTLLASGSQSFAITLSLKNIVLGLSISAVVGIVAGFIPAFSASKLDPVVAIRSN</sequence>
<keyword evidence="5 6" id="KW-0472">Membrane</keyword>
<evidence type="ECO:0000259" key="8">
    <source>
        <dbReference type="Pfam" id="PF12704"/>
    </source>
</evidence>
<evidence type="ECO:0000256" key="4">
    <source>
        <dbReference type="ARBA" id="ARBA00022989"/>
    </source>
</evidence>
<comment type="subcellular location">
    <subcellularLocation>
        <location evidence="1">Cell membrane</location>
        <topology evidence="1">Multi-pass membrane protein</topology>
    </subcellularLocation>
</comment>
<accession>A0A1H7ZEE6</accession>
<evidence type="ECO:0000313" key="10">
    <source>
        <dbReference type="Proteomes" id="UP000198984"/>
    </source>
</evidence>
<dbReference type="InterPro" id="IPR003838">
    <property type="entry name" value="ABC3_permease_C"/>
</dbReference>
<keyword evidence="3 6" id="KW-0812">Transmembrane</keyword>
<proteinExistence type="predicted"/>
<evidence type="ECO:0000259" key="7">
    <source>
        <dbReference type="Pfam" id="PF02687"/>
    </source>
</evidence>
<keyword evidence="2" id="KW-1003">Cell membrane</keyword>
<gene>
    <name evidence="9" type="ORF">SAMN04488505_10566</name>
</gene>
<dbReference type="GO" id="GO:0005886">
    <property type="term" value="C:plasma membrane"/>
    <property type="evidence" value="ECO:0007669"/>
    <property type="project" value="UniProtKB-SubCell"/>
</dbReference>
<dbReference type="EMBL" id="FOBB01000005">
    <property type="protein sequence ID" value="SEM56922.1"/>
    <property type="molecule type" value="Genomic_DNA"/>
</dbReference>
<evidence type="ECO:0000256" key="3">
    <source>
        <dbReference type="ARBA" id="ARBA00022692"/>
    </source>
</evidence>
<feature type="transmembrane region" description="Helical" evidence="6">
    <location>
        <begin position="338"/>
        <end position="361"/>
    </location>
</feature>
<evidence type="ECO:0000256" key="1">
    <source>
        <dbReference type="ARBA" id="ARBA00004651"/>
    </source>
</evidence>
<dbReference type="Pfam" id="PF02687">
    <property type="entry name" value="FtsX"/>
    <property type="match status" value="1"/>
</dbReference>
<dbReference type="PANTHER" id="PTHR30572">
    <property type="entry name" value="MEMBRANE COMPONENT OF TRANSPORTER-RELATED"/>
    <property type="match status" value="1"/>
</dbReference>
<dbReference type="AlphaFoldDB" id="A0A1H7ZEE6"/>
<feature type="transmembrane region" description="Helical" evidence="6">
    <location>
        <begin position="37"/>
        <end position="59"/>
    </location>
</feature>
<evidence type="ECO:0000256" key="2">
    <source>
        <dbReference type="ARBA" id="ARBA00022475"/>
    </source>
</evidence>
<evidence type="ECO:0000256" key="5">
    <source>
        <dbReference type="ARBA" id="ARBA00023136"/>
    </source>
</evidence>
<evidence type="ECO:0000313" key="9">
    <source>
        <dbReference type="EMBL" id="SEM56922.1"/>
    </source>
</evidence>
<dbReference type="Proteomes" id="UP000198984">
    <property type="component" value="Unassembled WGS sequence"/>
</dbReference>
<protein>
    <submittedName>
        <fullName evidence="9">Putative ABC transport system permease protein</fullName>
    </submittedName>
</protein>
<keyword evidence="4 6" id="KW-1133">Transmembrane helix</keyword>
<reference evidence="9 10" key="1">
    <citation type="submission" date="2016-10" db="EMBL/GenBank/DDBJ databases">
        <authorList>
            <person name="de Groot N.N."/>
        </authorList>
    </citation>
    <scope>NUCLEOTIDE SEQUENCE [LARGE SCALE GENOMIC DNA]</scope>
    <source>
        <strain evidence="9 10">DSM 21039</strain>
    </source>
</reference>
<feature type="transmembrane region" description="Helical" evidence="6">
    <location>
        <begin position="71"/>
        <end position="93"/>
    </location>
</feature>
<dbReference type="Pfam" id="PF12704">
    <property type="entry name" value="MacB_PCD"/>
    <property type="match status" value="1"/>
</dbReference>
<feature type="transmembrane region" description="Helical" evidence="6">
    <location>
        <begin position="428"/>
        <end position="450"/>
    </location>
</feature>
<dbReference type="InterPro" id="IPR025857">
    <property type="entry name" value="MacB_PCD"/>
</dbReference>
<name>A0A1H7ZEE6_9BACT</name>
<dbReference type="STRING" id="573321.SAMN04488505_10566"/>
<feature type="domain" description="MacB-like periplasmic core" evidence="8">
    <location>
        <begin position="73"/>
        <end position="300"/>
    </location>
</feature>
<organism evidence="9 10">
    <name type="scientific">Chitinophaga rupis</name>
    <dbReference type="NCBI Taxonomy" id="573321"/>
    <lineage>
        <taxon>Bacteria</taxon>
        <taxon>Pseudomonadati</taxon>
        <taxon>Bacteroidota</taxon>
        <taxon>Chitinophagia</taxon>
        <taxon>Chitinophagales</taxon>
        <taxon>Chitinophagaceae</taxon>
        <taxon>Chitinophaga</taxon>
    </lineage>
</organism>
<feature type="transmembrane region" description="Helical" evidence="6">
    <location>
        <begin position="382"/>
        <end position="408"/>
    </location>
</feature>
<dbReference type="GO" id="GO:0022857">
    <property type="term" value="F:transmembrane transporter activity"/>
    <property type="evidence" value="ECO:0007669"/>
    <property type="project" value="TreeGrafter"/>
</dbReference>
<feature type="domain" description="ABC3 transporter permease C-terminal" evidence="7">
    <location>
        <begin position="342"/>
        <end position="455"/>
    </location>
</feature>